<organism evidence="1 2">
    <name type="scientific">Bradyrhizobium vignae</name>
    <dbReference type="NCBI Taxonomy" id="1549949"/>
    <lineage>
        <taxon>Bacteria</taxon>
        <taxon>Pseudomonadati</taxon>
        <taxon>Pseudomonadota</taxon>
        <taxon>Alphaproteobacteria</taxon>
        <taxon>Hyphomicrobiales</taxon>
        <taxon>Nitrobacteraceae</taxon>
        <taxon>Bradyrhizobium</taxon>
    </lineage>
</organism>
<reference evidence="1 2" key="1">
    <citation type="submission" date="2018-03" db="EMBL/GenBank/DDBJ databases">
        <authorList>
            <person name="Gully D."/>
        </authorList>
    </citation>
    <scope>NUCLEOTIDE SEQUENCE [LARGE SCALE GENOMIC DNA]</scope>
    <source>
        <strain evidence="1">ORS3257</strain>
    </source>
</reference>
<evidence type="ECO:0000313" key="1">
    <source>
        <dbReference type="EMBL" id="SPP95029.1"/>
    </source>
</evidence>
<dbReference type="Proteomes" id="UP000246085">
    <property type="component" value="Chromosome BRAD3257"/>
</dbReference>
<sequence length="34" mass="3714">MPFARNEAKAALVPEERLPGTDLGMRTSNPPYLA</sequence>
<protein>
    <submittedName>
        <fullName evidence="1">Uncharacterized protein</fullName>
    </submittedName>
</protein>
<evidence type="ECO:0000313" key="2">
    <source>
        <dbReference type="Proteomes" id="UP000246085"/>
    </source>
</evidence>
<gene>
    <name evidence="1" type="ORF">BRAD3257_4018</name>
</gene>
<proteinExistence type="predicted"/>
<accession>A0A2U3Q107</accession>
<dbReference type="KEGG" id="bvz:BRAD3257_4018"/>
<dbReference type="AlphaFoldDB" id="A0A2U3Q107"/>
<name>A0A2U3Q107_9BRAD</name>
<dbReference type="EMBL" id="LS398110">
    <property type="protein sequence ID" value="SPP95029.1"/>
    <property type="molecule type" value="Genomic_DNA"/>
</dbReference>